<name>A0ACB9L3J0_9MYRT</name>
<evidence type="ECO:0000313" key="2">
    <source>
        <dbReference type="Proteomes" id="UP001057402"/>
    </source>
</evidence>
<evidence type="ECO:0000313" key="1">
    <source>
        <dbReference type="EMBL" id="KAI4304055.1"/>
    </source>
</evidence>
<accession>A0ACB9L3J0</accession>
<keyword evidence="2" id="KW-1185">Reference proteome</keyword>
<organism evidence="1 2">
    <name type="scientific">Melastoma candidum</name>
    <dbReference type="NCBI Taxonomy" id="119954"/>
    <lineage>
        <taxon>Eukaryota</taxon>
        <taxon>Viridiplantae</taxon>
        <taxon>Streptophyta</taxon>
        <taxon>Embryophyta</taxon>
        <taxon>Tracheophyta</taxon>
        <taxon>Spermatophyta</taxon>
        <taxon>Magnoliopsida</taxon>
        <taxon>eudicotyledons</taxon>
        <taxon>Gunneridae</taxon>
        <taxon>Pentapetalae</taxon>
        <taxon>rosids</taxon>
        <taxon>malvids</taxon>
        <taxon>Myrtales</taxon>
        <taxon>Melastomataceae</taxon>
        <taxon>Melastomatoideae</taxon>
        <taxon>Melastomateae</taxon>
        <taxon>Melastoma</taxon>
    </lineage>
</organism>
<dbReference type="Proteomes" id="UP001057402">
    <property type="component" value="Chromosome 12"/>
</dbReference>
<proteinExistence type="predicted"/>
<reference evidence="2" key="1">
    <citation type="journal article" date="2023" name="Front. Plant Sci.">
        <title>Chromosomal-level genome assembly of Melastoma candidum provides insights into trichome evolution.</title>
        <authorList>
            <person name="Zhong Y."/>
            <person name="Wu W."/>
            <person name="Sun C."/>
            <person name="Zou P."/>
            <person name="Liu Y."/>
            <person name="Dai S."/>
            <person name="Zhou R."/>
        </authorList>
    </citation>
    <scope>NUCLEOTIDE SEQUENCE [LARGE SCALE GENOMIC DNA]</scope>
</reference>
<comment type="caution">
    <text evidence="1">The sequence shown here is derived from an EMBL/GenBank/DDBJ whole genome shotgun (WGS) entry which is preliminary data.</text>
</comment>
<protein>
    <submittedName>
        <fullName evidence="1">Uncharacterized protein</fullName>
    </submittedName>
</protein>
<sequence length="341" mass="37991">MALLLLRRAPRPSISMLLLARLSSSKSFSGKARDDELRSLNGGHKDFASHSSGVRLSPLFDDTVPASLDIKRIEVVDAETWKVSAALSRSWLGASNPTGDQVGLGADATSCDDAEEDFDRIDDMRVKGNLFYKLEKSSKEFEEYSLEFHRRKPKTGKEDPKEMERKERPHQSMVSDSAKFPEAIKKNSSMNQVDALADPREHQSKKLRSPTFNQLTGPYHEPFCLDIYISKASVRACIIHRVTSKVVAVAHSISKDMKFDLGSSRNVKTASCAAVGEILARRALEDDIHDVLYIPRKGDKLEGKLMVVLQAIISGGVNVKVKLKQRKGPKKDFNFSHNARP</sequence>
<gene>
    <name evidence="1" type="ORF">MLD38_039619</name>
</gene>
<dbReference type="EMBL" id="CM042891">
    <property type="protein sequence ID" value="KAI4304055.1"/>
    <property type="molecule type" value="Genomic_DNA"/>
</dbReference>